<dbReference type="OrthoDB" id="418487at2"/>
<dbReference type="PANTHER" id="PTHR43405:SF1">
    <property type="entry name" value="GLYCOSYL HYDROLASE DIGH"/>
    <property type="match status" value="1"/>
</dbReference>
<dbReference type="InterPro" id="IPR052177">
    <property type="entry name" value="Divisome_Glycosyl_Hydrolase"/>
</dbReference>
<evidence type="ECO:0000259" key="2">
    <source>
        <dbReference type="Pfam" id="PF02638"/>
    </source>
</evidence>
<dbReference type="InterPro" id="IPR003790">
    <property type="entry name" value="GHL10"/>
</dbReference>
<dbReference type="AlphaFoldDB" id="A3IPN6"/>
<comment type="caution">
    <text evidence="3">The sequence shown here is derived from an EMBL/GenBank/DDBJ whole genome shotgun (WGS) entry which is preliminary data.</text>
</comment>
<dbReference type="EMBL" id="AAXW01000013">
    <property type="protein sequence ID" value="EAZ91526.1"/>
    <property type="molecule type" value="Genomic_DNA"/>
</dbReference>
<organism evidence="3 4">
    <name type="scientific">Crocosphaera chwakensis CCY0110</name>
    <dbReference type="NCBI Taxonomy" id="391612"/>
    <lineage>
        <taxon>Bacteria</taxon>
        <taxon>Bacillati</taxon>
        <taxon>Cyanobacteriota</taxon>
        <taxon>Cyanophyceae</taxon>
        <taxon>Oscillatoriophycideae</taxon>
        <taxon>Chroococcales</taxon>
        <taxon>Aphanothecaceae</taxon>
        <taxon>Crocosphaera</taxon>
        <taxon>Crocosphaera chwakensis</taxon>
    </lineage>
</organism>
<dbReference type="SUPFAM" id="SSF51445">
    <property type="entry name" value="(Trans)glycosidases"/>
    <property type="match status" value="1"/>
</dbReference>
<dbReference type="RefSeq" id="WP_008275354.1">
    <property type="nucleotide sequence ID" value="NZ_AAXW01000013.1"/>
</dbReference>
<dbReference type="Gene3D" id="3.20.20.80">
    <property type="entry name" value="Glycosidases"/>
    <property type="match status" value="1"/>
</dbReference>
<sequence>MKGRSLSQKLIYPIIGLLITLSNSIFPLFSIKTATASNYCQLSPQAIAQKENLLEAALKGDRQAQQTYQTLIQKHALELRRCRQQTWPQEQAIWLRLYPCDVRPGSIDAVLDRIVSKGYNTVYIETFANSQVLLPPADNPTPWDTVVRTPGAENVDLLDQIIKKGRERGLKMYAWLFTLNFGYAYAQRSDRQQVLARNGKGQDSTTYVHDQSQAFVDPYNRQAQTDYYRLLEAVLKRRPDGVLFDYVRYPRGTGTQSVAGKVKDLWIYSPASLQTLYDRATNNKGRDLIHRYVTKGYLTVNDIKEVDRLYSNETVPLWQGRTIPDTAFNQPLNVRYQRIKDEIWYLVVAHAAQGVVNFVSFAESIVKRYGIQSGAVFFPDGNRLVGEKGFDSRLQAWDQFSPSLEFHPMAYGLCKDANCIVEQVKRVFKMASSQTKITPAIAGSWGKAEDNRPALETQMNAIRTAFPQLKSISHFAFSWQEPEFNQTRRSCN</sequence>
<protein>
    <recommendedName>
        <fullName evidence="2">Glycosyl hydrolase-like 10 domain-containing protein</fullName>
    </recommendedName>
</protein>
<dbReference type="Proteomes" id="UP000003781">
    <property type="component" value="Unassembled WGS sequence"/>
</dbReference>
<keyword evidence="4" id="KW-1185">Reference proteome</keyword>
<reference evidence="3 4" key="1">
    <citation type="submission" date="2007-03" db="EMBL/GenBank/DDBJ databases">
        <authorList>
            <person name="Stal L."/>
            <person name="Ferriera S."/>
            <person name="Johnson J."/>
            <person name="Kravitz S."/>
            <person name="Beeson K."/>
            <person name="Sutton G."/>
            <person name="Rogers Y.-H."/>
            <person name="Friedman R."/>
            <person name="Frazier M."/>
            <person name="Venter J.C."/>
        </authorList>
    </citation>
    <scope>NUCLEOTIDE SEQUENCE [LARGE SCALE GENOMIC DNA]</scope>
    <source>
        <strain evidence="3 4">CCY0110</strain>
    </source>
</reference>
<keyword evidence="1" id="KW-0732">Signal</keyword>
<evidence type="ECO:0000313" key="4">
    <source>
        <dbReference type="Proteomes" id="UP000003781"/>
    </source>
</evidence>
<name>A3IPN6_9CHRO</name>
<proteinExistence type="predicted"/>
<dbReference type="eggNOG" id="COG1649">
    <property type="taxonomic scope" value="Bacteria"/>
</dbReference>
<evidence type="ECO:0000256" key="1">
    <source>
        <dbReference type="ARBA" id="ARBA00022729"/>
    </source>
</evidence>
<accession>A3IPN6</accession>
<dbReference type="PANTHER" id="PTHR43405">
    <property type="entry name" value="GLYCOSYL HYDROLASE DIGH"/>
    <property type="match status" value="1"/>
</dbReference>
<feature type="domain" description="Glycosyl hydrolase-like 10" evidence="2">
    <location>
        <begin position="113"/>
        <end position="257"/>
    </location>
</feature>
<gene>
    <name evidence="3" type="ORF">CY0110_13436</name>
</gene>
<dbReference type="Pfam" id="PF02638">
    <property type="entry name" value="GHL10"/>
    <property type="match status" value="1"/>
</dbReference>
<dbReference type="InterPro" id="IPR017853">
    <property type="entry name" value="GH"/>
</dbReference>
<evidence type="ECO:0000313" key="3">
    <source>
        <dbReference type="EMBL" id="EAZ91526.1"/>
    </source>
</evidence>